<evidence type="ECO:0000256" key="3">
    <source>
        <dbReference type="ARBA" id="ARBA00022692"/>
    </source>
</evidence>
<comment type="similarity">
    <text evidence="6">Belongs to the ABC-4 integral membrane protein family.</text>
</comment>
<evidence type="ECO:0000256" key="4">
    <source>
        <dbReference type="ARBA" id="ARBA00022989"/>
    </source>
</evidence>
<sequence>MWKLIWREITRRGSRFVPTVFAVVLGVTFLTATLGITDLMTDAAQSSATATLDGDLYAVAPPVKDAPAGDLNSRGSISDELVQIIEDVDGVAHAVPQFEGQAVLLNQDKQPVSVGLSPTLVRGAFPYPPGPEVAAGRLPHGPKEVMLELHMARRAGLQTGKTATLIWAGTTHRLKVVGLAQFKAPLGTTTLAFVDGKDAKTWFSPEGKVKLIGIHVAPAADTSNVKQRVQDAVGPDAVILTGAALRAQQSAAMARTIGLVNLLAQAFVALALLAGAFLITNTFGILVTSRYRMLGMLRTLGYSPRALRMLVAGEALLIGLVGSILGAGVGLALVLGVRQVLVTQGWVFTPGMPLGLVRALVIVALGVLITVAAGLLPAWRAGRMTPLDALSASAPAPEGRLRGATLLGLTILVVAVGLGAGALVESSRSGVGMRAIALAVAASVLGLFGVLWLTPVLLRPFLWVFATLFRRFNRLPAQFALRNLRRYPRRTSLGAAALVIGIAIATTGGILADSARQSLQSGVVQEVQSDLVVASLQPSTNVSPVVGVLRKVDGVRSADAGIFSAPMLVRLDRDSTRSLVTAGITADDAKNLISLQVKAGDVEGLANGQALVNARDAAREGWKVGNAITVTGPRGIYSTKVAGIVRSTLLDAAIFLDPEYLRQAAGPETLAYRYIFVNLDSQRDTPSAAEIRQVQGRIQQALNPFCVYRVFTPVELSHALSQTTTQVLWLMYALLGLSIIIAILGIVNTLALAMIERRQSFALLRVLGLAPREVRASLRWEAFFLALLGAGLGWISGVVIGLLWRWLLRDLGMGAWGIPALGQLGFVALAVALAVLAASLPARKTLRAPALMATLAS</sequence>
<feature type="domain" description="MacB-like periplasmic core" evidence="9">
    <location>
        <begin position="19"/>
        <end position="231"/>
    </location>
</feature>
<keyword evidence="10" id="KW-0449">Lipoprotein</keyword>
<keyword evidence="2" id="KW-1003">Cell membrane</keyword>
<feature type="transmembrane region" description="Helical" evidence="7">
    <location>
        <begin position="309"/>
        <end position="335"/>
    </location>
</feature>
<accession>A0A2X2YCQ5</accession>
<evidence type="ECO:0000256" key="7">
    <source>
        <dbReference type="SAM" id="Phobius"/>
    </source>
</evidence>
<dbReference type="GO" id="GO:0022857">
    <property type="term" value="F:transmembrane transporter activity"/>
    <property type="evidence" value="ECO:0007669"/>
    <property type="project" value="TreeGrafter"/>
</dbReference>
<dbReference type="OMA" id="NIRADYM"/>
<dbReference type="PANTHER" id="PTHR30572">
    <property type="entry name" value="MEMBRANE COMPONENT OF TRANSPORTER-RELATED"/>
    <property type="match status" value="1"/>
</dbReference>
<dbReference type="Pfam" id="PF02687">
    <property type="entry name" value="FtsX"/>
    <property type="match status" value="2"/>
</dbReference>
<feature type="transmembrane region" description="Helical" evidence="7">
    <location>
        <begin position="490"/>
        <end position="512"/>
    </location>
</feature>
<feature type="transmembrane region" description="Helical" evidence="7">
    <location>
        <begin position="729"/>
        <end position="755"/>
    </location>
</feature>
<dbReference type="Proteomes" id="UP000250245">
    <property type="component" value="Unassembled WGS sequence"/>
</dbReference>
<dbReference type="AlphaFoldDB" id="A0A2X2YCQ5"/>
<name>A0A2X2YCQ5_9ACTO</name>
<evidence type="ECO:0000313" key="11">
    <source>
        <dbReference type="Proteomes" id="UP000250245"/>
    </source>
</evidence>
<evidence type="ECO:0000313" key="10">
    <source>
        <dbReference type="EMBL" id="SQB65602.1"/>
    </source>
</evidence>
<keyword evidence="5 7" id="KW-0472">Membrane</keyword>
<dbReference type="RefSeq" id="WP_013189025.1">
    <property type="nucleotide sequence ID" value="NZ_CP068112.1"/>
</dbReference>
<reference evidence="10 11" key="1">
    <citation type="submission" date="2018-06" db="EMBL/GenBank/DDBJ databases">
        <authorList>
            <consortium name="Pathogen Informatics"/>
            <person name="Doyle S."/>
        </authorList>
    </citation>
    <scope>NUCLEOTIDE SEQUENCE [LARGE SCALE GENOMIC DNA]</scope>
    <source>
        <strain evidence="10 11">NCTC11820</strain>
    </source>
</reference>
<comment type="subcellular location">
    <subcellularLocation>
        <location evidence="1">Cell membrane</location>
        <topology evidence="1">Multi-pass membrane protein</topology>
    </subcellularLocation>
</comment>
<feature type="transmembrane region" description="Helical" evidence="7">
    <location>
        <begin position="816"/>
        <end position="838"/>
    </location>
</feature>
<organism evidence="10 11">
    <name type="scientific">Mobiluncus curtisii</name>
    <dbReference type="NCBI Taxonomy" id="2051"/>
    <lineage>
        <taxon>Bacteria</taxon>
        <taxon>Bacillati</taxon>
        <taxon>Actinomycetota</taxon>
        <taxon>Actinomycetes</taxon>
        <taxon>Actinomycetales</taxon>
        <taxon>Actinomycetaceae</taxon>
        <taxon>Mobiluncus</taxon>
    </lineage>
</organism>
<proteinExistence type="inferred from homology"/>
<feature type="transmembrane region" description="Helical" evidence="7">
    <location>
        <begin position="782"/>
        <end position="804"/>
    </location>
</feature>
<evidence type="ECO:0000256" key="5">
    <source>
        <dbReference type="ARBA" id="ARBA00023136"/>
    </source>
</evidence>
<dbReference type="GeneID" id="55565056"/>
<evidence type="ECO:0000256" key="6">
    <source>
        <dbReference type="ARBA" id="ARBA00038076"/>
    </source>
</evidence>
<dbReference type="PANTHER" id="PTHR30572:SF4">
    <property type="entry name" value="ABC TRANSPORTER PERMEASE YTRF"/>
    <property type="match status" value="1"/>
</dbReference>
<dbReference type="Pfam" id="PF12704">
    <property type="entry name" value="MacB_PCD"/>
    <property type="match status" value="1"/>
</dbReference>
<feature type="transmembrane region" description="Helical" evidence="7">
    <location>
        <begin position="262"/>
        <end position="288"/>
    </location>
</feature>
<evidence type="ECO:0000256" key="1">
    <source>
        <dbReference type="ARBA" id="ARBA00004651"/>
    </source>
</evidence>
<protein>
    <submittedName>
        <fullName evidence="10">Outer membrane-specific lipoprotein transporter subunit LolE</fullName>
    </submittedName>
</protein>
<dbReference type="EMBL" id="UASJ01000001">
    <property type="protein sequence ID" value="SQB65602.1"/>
    <property type="molecule type" value="Genomic_DNA"/>
</dbReference>
<feature type="transmembrane region" description="Helical" evidence="7">
    <location>
        <begin position="355"/>
        <end position="376"/>
    </location>
</feature>
<evidence type="ECO:0000256" key="2">
    <source>
        <dbReference type="ARBA" id="ARBA00022475"/>
    </source>
</evidence>
<feature type="domain" description="ABC3 transporter permease C-terminal" evidence="8">
    <location>
        <begin position="267"/>
        <end position="386"/>
    </location>
</feature>
<dbReference type="GO" id="GO:0005886">
    <property type="term" value="C:plasma membrane"/>
    <property type="evidence" value="ECO:0007669"/>
    <property type="project" value="UniProtKB-SubCell"/>
</dbReference>
<dbReference type="InterPro" id="IPR050250">
    <property type="entry name" value="Macrolide_Exporter_MacB"/>
</dbReference>
<feature type="transmembrane region" description="Helical" evidence="7">
    <location>
        <begin position="404"/>
        <end position="424"/>
    </location>
</feature>
<keyword evidence="4 7" id="KW-1133">Transmembrane helix</keyword>
<dbReference type="InterPro" id="IPR025857">
    <property type="entry name" value="MacB_PCD"/>
</dbReference>
<dbReference type="InterPro" id="IPR003838">
    <property type="entry name" value="ABC3_permease_C"/>
</dbReference>
<keyword evidence="3 7" id="KW-0812">Transmembrane</keyword>
<feature type="transmembrane region" description="Helical" evidence="7">
    <location>
        <begin position="436"/>
        <end position="469"/>
    </location>
</feature>
<gene>
    <name evidence="10" type="ORF">NCTC11820_01672</name>
</gene>
<evidence type="ECO:0000259" key="8">
    <source>
        <dbReference type="Pfam" id="PF02687"/>
    </source>
</evidence>
<evidence type="ECO:0000259" key="9">
    <source>
        <dbReference type="Pfam" id="PF12704"/>
    </source>
</evidence>
<feature type="domain" description="ABC3 transporter permease C-terminal" evidence="8">
    <location>
        <begin position="734"/>
        <end position="848"/>
    </location>
</feature>